<evidence type="ECO:0000313" key="11">
    <source>
        <dbReference type="Proteomes" id="UP000256763"/>
    </source>
</evidence>
<evidence type="ECO:0000256" key="3">
    <source>
        <dbReference type="ARBA" id="ARBA00022723"/>
    </source>
</evidence>
<dbReference type="GO" id="GO:0003700">
    <property type="term" value="F:DNA-binding transcription factor activity"/>
    <property type="evidence" value="ECO:0007669"/>
    <property type="project" value="InterPro"/>
</dbReference>
<dbReference type="SMART" id="SM00422">
    <property type="entry name" value="HTH_MERR"/>
    <property type="match status" value="1"/>
</dbReference>
<evidence type="ECO:0000256" key="5">
    <source>
        <dbReference type="ARBA" id="ARBA00023014"/>
    </source>
</evidence>
<dbReference type="GO" id="GO:0046872">
    <property type="term" value="F:metal ion binding"/>
    <property type="evidence" value="ECO:0007669"/>
    <property type="project" value="UniProtKB-KW"/>
</dbReference>
<dbReference type="InterPro" id="IPR015358">
    <property type="entry name" value="Tscrpt_reg_MerR_DNA-bd"/>
</dbReference>
<keyword evidence="2" id="KW-0001">2Fe-2S</keyword>
<dbReference type="AlphaFoldDB" id="A0A3E0WYA9"/>
<evidence type="ECO:0000256" key="4">
    <source>
        <dbReference type="ARBA" id="ARBA00023004"/>
    </source>
</evidence>
<keyword evidence="11" id="KW-1185">Reference proteome</keyword>
<dbReference type="PANTHER" id="PTHR30204:SF0">
    <property type="entry name" value="REDOX-SENSITIVE TRANSCRIPTIONAL ACTIVATOR SOXR"/>
    <property type="match status" value="1"/>
</dbReference>
<dbReference type="OrthoDB" id="9808480at2"/>
<evidence type="ECO:0000256" key="2">
    <source>
        <dbReference type="ARBA" id="ARBA00022714"/>
    </source>
</evidence>
<keyword evidence="6" id="KW-0805">Transcription regulation</keyword>
<dbReference type="InterPro" id="IPR009061">
    <property type="entry name" value="DNA-bd_dom_put_sf"/>
</dbReference>
<dbReference type="GO" id="GO:0051537">
    <property type="term" value="F:2 iron, 2 sulfur cluster binding"/>
    <property type="evidence" value="ECO:0007669"/>
    <property type="project" value="UniProtKB-KW"/>
</dbReference>
<dbReference type="Gene3D" id="1.10.1660.10">
    <property type="match status" value="1"/>
</dbReference>
<evidence type="ECO:0000256" key="1">
    <source>
        <dbReference type="ARBA" id="ARBA00014474"/>
    </source>
</evidence>
<proteinExistence type="predicted"/>
<keyword evidence="4" id="KW-0408">Iron</keyword>
<name>A0A3E0WYA9_9GAMM</name>
<evidence type="ECO:0000256" key="7">
    <source>
        <dbReference type="ARBA" id="ARBA00023125"/>
    </source>
</evidence>
<dbReference type="GO" id="GO:0006979">
    <property type="term" value="P:response to oxidative stress"/>
    <property type="evidence" value="ECO:0007669"/>
    <property type="project" value="InterPro"/>
</dbReference>
<keyword evidence="3" id="KW-0479">Metal-binding</keyword>
<dbReference type="EMBL" id="NFZW01000008">
    <property type="protein sequence ID" value="RFA36887.1"/>
    <property type="molecule type" value="Genomic_DNA"/>
</dbReference>
<dbReference type="InterPro" id="IPR047057">
    <property type="entry name" value="MerR_fam"/>
</dbReference>
<evidence type="ECO:0000259" key="9">
    <source>
        <dbReference type="PROSITE" id="PS50937"/>
    </source>
</evidence>
<dbReference type="GO" id="GO:0003677">
    <property type="term" value="F:DNA binding"/>
    <property type="evidence" value="ECO:0007669"/>
    <property type="project" value="UniProtKB-KW"/>
</dbReference>
<evidence type="ECO:0000256" key="6">
    <source>
        <dbReference type="ARBA" id="ARBA00023015"/>
    </source>
</evidence>
<comment type="caution">
    <text evidence="10">The sequence shown here is derived from an EMBL/GenBank/DDBJ whole genome shotgun (WGS) entry which is preliminary data.</text>
</comment>
<accession>A0A3E0WYA9</accession>
<keyword evidence="7" id="KW-0238">DNA-binding</keyword>
<dbReference type="PANTHER" id="PTHR30204">
    <property type="entry name" value="REDOX-CYCLING DRUG-SENSING TRANSCRIPTIONAL ACTIVATOR SOXR"/>
    <property type="match status" value="1"/>
</dbReference>
<evidence type="ECO:0000256" key="8">
    <source>
        <dbReference type="ARBA" id="ARBA00023163"/>
    </source>
</evidence>
<dbReference type="InterPro" id="IPR010211">
    <property type="entry name" value="Redox-sen_tscrpt-act_SoxR"/>
</dbReference>
<dbReference type="Pfam" id="PF09278">
    <property type="entry name" value="MerR-DNA-bind"/>
    <property type="match status" value="1"/>
</dbReference>
<dbReference type="PRINTS" id="PR00040">
    <property type="entry name" value="HTHMERR"/>
</dbReference>
<dbReference type="CDD" id="cd01110">
    <property type="entry name" value="HTH_SoxR"/>
    <property type="match status" value="1"/>
</dbReference>
<dbReference type="PROSITE" id="PS00552">
    <property type="entry name" value="HTH_MERR_1"/>
    <property type="match status" value="1"/>
</dbReference>
<dbReference type="Pfam" id="PF00376">
    <property type="entry name" value="MerR"/>
    <property type="match status" value="1"/>
</dbReference>
<gene>
    <name evidence="10" type="ORF">CAL65_10255</name>
</gene>
<dbReference type="SUPFAM" id="SSF46955">
    <property type="entry name" value="Putative DNA-binding domain"/>
    <property type="match status" value="1"/>
</dbReference>
<dbReference type="InterPro" id="IPR000551">
    <property type="entry name" value="MerR-type_HTH_dom"/>
</dbReference>
<dbReference type="NCBIfam" id="TIGR01950">
    <property type="entry name" value="SoxR"/>
    <property type="match status" value="1"/>
</dbReference>
<protein>
    <recommendedName>
        <fullName evidence="1">Redox-sensitive transcriptional activator SoxR</fullName>
    </recommendedName>
</protein>
<dbReference type="PROSITE" id="PS50937">
    <property type="entry name" value="HTH_MERR_2"/>
    <property type="match status" value="1"/>
</dbReference>
<reference evidence="11" key="1">
    <citation type="submission" date="2017-05" db="EMBL/GenBank/DDBJ databases">
        <authorList>
            <person name="Sharma S."/>
            <person name="Sidhu C."/>
            <person name="Pinnaka A.K."/>
        </authorList>
    </citation>
    <scope>NUCLEOTIDE SEQUENCE [LARGE SCALE GENOMIC DNA]</scope>
    <source>
        <strain evidence="11">AK93</strain>
    </source>
</reference>
<sequence>MVRQKQANKRQQELTVGEVASRAGVSVPTLHFYESKGLIRSWRNQSNHRRYGRDVLRRVAVIKIAQRAGMPLSSIREALAALPDQRTPNATDWREMSTRWQAELEERILCLTQLRDDLSECIGCGCLSIESCPLRNPGDCLADEGCGARLLEP</sequence>
<feature type="domain" description="HTH merR-type" evidence="9">
    <location>
        <begin position="13"/>
        <end position="81"/>
    </location>
</feature>
<keyword evidence="5" id="KW-0411">Iron-sulfur</keyword>
<organism evidence="10 11">
    <name type="scientific">Alkalilimnicola ehrlichii</name>
    <dbReference type="NCBI Taxonomy" id="351052"/>
    <lineage>
        <taxon>Bacteria</taxon>
        <taxon>Pseudomonadati</taxon>
        <taxon>Pseudomonadota</taxon>
        <taxon>Gammaproteobacteria</taxon>
        <taxon>Chromatiales</taxon>
        <taxon>Ectothiorhodospiraceae</taxon>
        <taxon>Alkalilimnicola</taxon>
    </lineage>
</organism>
<keyword evidence="8" id="KW-0804">Transcription</keyword>
<dbReference type="RefSeq" id="WP_116302149.1">
    <property type="nucleotide sequence ID" value="NZ_NFZV01000008.1"/>
</dbReference>
<evidence type="ECO:0000313" key="10">
    <source>
        <dbReference type="EMBL" id="RFA36887.1"/>
    </source>
</evidence>
<dbReference type="Proteomes" id="UP000256763">
    <property type="component" value="Unassembled WGS sequence"/>
</dbReference>